<accession>A0A0B7AQ24</accession>
<dbReference type="EMBL" id="HACG01036294">
    <property type="protein sequence ID" value="CEK83159.1"/>
    <property type="molecule type" value="Transcribed_RNA"/>
</dbReference>
<organism evidence="1">
    <name type="scientific">Arion vulgaris</name>
    <dbReference type="NCBI Taxonomy" id="1028688"/>
    <lineage>
        <taxon>Eukaryota</taxon>
        <taxon>Metazoa</taxon>
        <taxon>Spiralia</taxon>
        <taxon>Lophotrochozoa</taxon>
        <taxon>Mollusca</taxon>
        <taxon>Gastropoda</taxon>
        <taxon>Heterobranchia</taxon>
        <taxon>Euthyneura</taxon>
        <taxon>Panpulmonata</taxon>
        <taxon>Eupulmonata</taxon>
        <taxon>Stylommatophora</taxon>
        <taxon>Helicina</taxon>
        <taxon>Arionoidea</taxon>
        <taxon>Arionidae</taxon>
        <taxon>Arion</taxon>
    </lineage>
</organism>
<gene>
    <name evidence="1" type="primary">ORF135496</name>
</gene>
<sequence length="82" mass="9287">AYEILWPECEDISWVRSDKERCNIKKAYKVIESLLTFSVFWSTNVNGQTYVSSDTIEVGGVHGEFTQHSGHHIESVLMAPQG</sequence>
<feature type="non-terminal residue" evidence="1">
    <location>
        <position position="1"/>
    </location>
</feature>
<name>A0A0B7AQ24_9EUPU</name>
<protein>
    <submittedName>
        <fullName evidence="1">Uncharacterized protein</fullName>
    </submittedName>
</protein>
<dbReference type="AlphaFoldDB" id="A0A0B7AQ24"/>
<feature type="non-terminal residue" evidence="1">
    <location>
        <position position="82"/>
    </location>
</feature>
<proteinExistence type="predicted"/>
<evidence type="ECO:0000313" key="1">
    <source>
        <dbReference type="EMBL" id="CEK83159.1"/>
    </source>
</evidence>
<reference evidence="1" key="1">
    <citation type="submission" date="2014-12" db="EMBL/GenBank/DDBJ databases">
        <title>Insight into the proteome of Arion vulgaris.</title>
        <authorList>
            <person name="Aradska J."/>
            <person name="Bulat T."/>
            <person name="Smidak R."/>
            <person name="Sarate P."/>
            <person name="Gangsoo J."/>
            <person name="Sialana F."/>
            <person name="Bilban M."/>
            <person name="Lubec G."/>
        </authorList>
    </citation>
    <scope>NUCLEOTIDE SEQUENCE</scope>
    <source>
        <tissue evidence="1">Skin</tissue>
    </source>
</reference>